<keyword evidence="6" id="KW-0479">Metal-binding</keyword>
<dbReference type="SUPFAM" id="SSF52540">
    <property type="entry name" value="P-loop containing nucleoside triphosphate hydrolases"/>
    <property type="match status" value="1"/>
</dbReference>
<keyword evidence="12" id="KW-1185">Reference proteome</keyword>
<keyword evidence="8" id="KW-0067">ATP-binding</keyword>
<evidence type="ECO:0000256" key="8">
    <source>
        <dbReference type="ARBA" id="ARBA00022840"/>
    </source>
</evidence>
<sequence>MTMHLVTTNYQATIAYGYQLGQLLQPQDLILLDGDLGAGKTTLTQGIAQGLGIKRPIKSPTFTLIREYQSGRIPLYHMDMYRLENSSADELGLSEYFNGDGAVVIEWSQFIKDLVPTSYLRIVLKQQQPTSRELTFQALGCRYQQLLQQFQQAIADK</sequence>
<evidence type="ECO:0000256" key="4">
    <source>
        <dbReference type="ARBA" id="ARBA00022490"/>
    </source>
</evidence>
<keyword evidence="5" id="KW-0819">tRNA processing</keyword>
<proteinExistence type="inferred from homology"/>
<keyword evidence="4" id="KW-0963">Cytoplasm</keyword>
<dbReference type="HOGENOM" id="CLU_087829_3_0_9"/>
<organism evidence="11 12">
    <name type="scientific">Bombilactobacillus mellis</name>
    <dbReference type="NCBI Taxonomy" id="1218508"/>
    <lineage>
        <taxon>Bacteria</taxon>
        <taxon>Bacillati</taxon>
        <taxon>Bacillota</taxon>
        <taxon>Bacilli</taxon>
        <taxon>Lactobacillales</taxon>
        <taxon>Lactobacillaceae</taxon>
        <taxon>Bombilactobacillus</taxon>
    </lineage>
</organism>
<dbReference type="AlphaFoldDB" id="A0A0F4KQP6"/>
<evidence type="ECO:0000256" key="6">
    <source>
        <dbReference type="ARBA" id="ARBA00022723"/>
    </source>
</evidence>
<comment type="similarity">
    <text evidence="2">Belongs to the TsaE family.</text>
</comment>
<protein>
    <recommendedName>
        <fullName evidence="3">tRNA threonylcarbamoyladenosine biosynthesis protein TsaE</fullName>
    </recommendedName>
    <alternativeName>
        <fullName evidence="10">t(6)A37 threonylcarbamoyladenosine biosynthesis protein TsaE</fullName>
    </alternativeName>
</protein>
<dbReference type="Proteomes" id="UP000033695">
    <property type="component" value="Unassembled WGS sequence"/>
</dbReference>
<dbReference type="InterPro" id="IPR003442">
    <property type="entry name" value="T6A_TsaE"/>
</dbReference>
<accession>A0A0F4KQP6</accession>
<keyword evidence="7" id="KW-0547">Nucleotide-binding</keyword>
<dbReference type="GO" id="GO:0046872">
    <property type="term" value="F:metal ion binding"/>
    <property type="evidence" value="ECO:0007669"/>
    <property type="project" value="UniProtKB-KW"/>
</dbReference>
<evidence type="ECO:0000256" key="9">
    <source>
        <dbReference type="ARBA" id="ARBA00022842"/>
    </source>
</evidence>
<dbReference type="GO" id="GO:0002949">
    <property type="term" value="P:tRNA threonylcarbamoyladenosine modification"/>
    <property type="evidence" value="ECO:0007669"/>
    <property type="project" value="InterPro"/>
</dbReference>
<reference evidence="11 12" key="1">
    <citation type="submission" date="2014-12" db="EMBL/GenBank/DDBJ databases">
        <title>Comparative genomics of the lactic acid bacteria isolated from the honey bee gut.</title>
        <authorList>
            <person name="Ellegaard K.M."/>
            <person name="Tamarit D."/>
            <person name="Javelind E."/>
            <person name="Olofsson T."/>
            <person name="Andersson S.G."/>
            <person name="Vasquez A."/>
        </authorList>
    </citation>
    <scope>NUCLEOTIDE SEQUENCE [LARGE SCALE GENOMIC DNA]</scope>
    <source>
        <strain evidence="11 12">Hon2</strain>
    </source>
</reference>
<comment type="subcellular location">
    <subcellularLocation>
        <location evidence="1">Cytoplasm</location>
    </subcellularLocation>
</comment>
<dbReference type="Pfam" id="PF02367">
    <property type="entry name" value="TsaE"/>
    <property type="match status" value="1"/>
</dbReference>
<name>A0A0F4KQP6_9LACO</name>
<evidence type="ECO:0000256" key="10">
    <source>
        <dbReference type="ARBA" id="ARBA00032441"/>
    </source>
</evidence>
<dbReference type="InterPro" id="IPR027417">
    <property type="entry name" value="P-loop_NTPase"/>
</dbReference>
<evidence type="ECO:0000313" key="11">
    <source>
        <dbReference type="EMBL" id="KJY48725.1"/>
    </source>
</evidence>
<evidence type="ECO:0000256" key="2">
    <source>
        <dbReference type="ARBA" id="ARBA00007599"/>
    </source>
</evidence>
<dbReference type="PATRIC" id="fig|1218508.4.peg.1123"/>
<gene>
    <name evidence="11" type="ORF">JG29_11360</name>
</gene>
<dbReference type="PANTHER" id="PTHR33540:SF2">
    <property type="entry name" value="TRNA THREONYLCARBAMOYLADENOSINE BIOSYNTHESIS PROTEIN TSAE"/>
    <property type="match status" value="1"/>
</dbReference>
<keyword evidence="9" id="KW-0460">Magnesium</keyword>
<dbReference type="NCBIfam" id="TIGR00150">
    <property type="entry name" value="T6A_YjeE"/>
    <property type="match status" value="1"/>
</dbReference>
<comment type="caution">
    <text evidence="11">The sequence shown here is derived from an EMBL/GenBank/DDBJ whole genome shotgun (WGS) entry which is preliminary data.</text>
</comment>
<dbReference type="PANTHER" id="PTHR33540">
    <property type="entry name" value="TRNA THREONYLCARBAMOYLADENOSINE BIOSYNTHESIS PROTEIN TSAE"/>
    <property type="match status" value="1"/>
</dbReference>
<evidence type="ECO:0000256" key="1">
    <source>
        <dbReference type="ARBA" id="ARBA00004496"/>
    </source>
</evidence>
<evidence type="ECO:0000313" key="12">
    <source>
        <dbReference type="Proteomes" id="UP000033695"/>
    </source>
</evidence>
<dbReference type="EMBL" id="JXBZ01000008">
    <property type="protein sequence ID" value="KJY48725.1"/>
    <property type="molecule type" value="Genomic_DNA"/>
</dbReference>
<evidence type="ECO:0000256" key="5">
    <source>
        <dbReference type="ARBA" id="ARBA00022694"/>
    </source>
</evidence>
<evidence type="ECO:0000256" key="7">
    <source>
        <dbReference type="ARBA" id="ARBA00022741"/>
    </source>
</evidence>
<dbReference type="GO" id="GO:0005737">
    <property type="term" value="C:cytoplasm"/>
    <property type="evidence" value="ECO:0007669"/>
    <property type="project" value="UniProtKB-SubCell"/>
</dbReference>
<dbReference type="Gene3D" id="3.40.50.300">
    <property type="entry name" value="P-loop containing nucleotide triphosphate hydrolases"/>
    <property type="match status" value="1"/>
</dbReference>
<dbReference type="STRING" id="1218508.JG29_11360"/>
<evidence type="ECO:0000256" key="3">
    <source>
        <dbReference type="ARBA" id="ARBA00019010"/>
    </source>
</evidence>
<dbReference type="GO" id="GO:0005524">
    <property type="term" value="F:ATP binding"/>
    <property type="evidence" value="ECO:0007669"/>
    <property type="project" value="UniProtKB-KW"/>
</dbReference>